<dbReference type="Gene3D" id="3.40.50.720">
    <property type="entry name" value="NAD(P)-binding Rossmann-like Domain"/>
    <property type="match status" value="1"/>
</dbReference>
<protein>
    <recommendedName>
        <fullName evidence="4">NAD(P)-binding domain-containing protein</fullName>
    </recommendedName>
</protein>
<dbReference type="OrthoDB" id="2735536at2759"/>
<feature type="compositionally biased region" description="Pro residues" evidence="1">
    <location>
        <begin position="108"/>
        <end position="118"/>
    </location>
</feature>
<gene>
    <name evidence="2" type="ORF">GSI_14556</name>
</gene>
<feature type="region of interest" description="Disordered" evidence="1">
    <location>
        <begin position="89"/>
        <end position="213"/>
    </location>
</feature>
<feature type="compositionally biased region" description="Basic residues" evidence="1">
    <location>
        <begin position="177"/>
        <end position="204"/>
    </location>
</feature>
<reference evidence="2 3" key="1">
    <citation type="journal article" date="2015" name="Sci. Rep.">
        <title>Chromosome-level genome map provides insights into diverse defense mechanisms in the medicinal fungus Ganoderma sinense.</title>
        <authorList>
            <person name="Zhu Y."/>
            <person name="Xu J."/>
            <person name="Sun C."/>
            <person name="Zhou S."/>
            <person name="Xu H."/>
            <person name="Nelson D.R."/>
            <person name="Qian J."/>
            <person name="Song J."/>
            <person name="Luo H."/>
            <person name="Xiang L."/>
            <person name="Li Y."/>
            <person name="Xu Z."/>
            <person name="Ji A."/>
            <person name="Wang L."/>
            <person name="Lu S."/>
            <person name="Hayward A."/>
            <person name="Sun W."/>
            <person name="Li X."/>
            <person name="Schwartz D.C."/>
            <person name="Wang Y."/>
            <person name="Chen S."/>
        </authorList>
    </citation>
    <scope>NUCLEOTIDE SEQUENCE [LARGE SCALE GENOMIC DNA]</scope>
    <source>
        <strain evidence="2 3">ZZ0214-1</strain>
    </source>
</reference>
<evidence type="ECO:0000313" key="3">
    <source>
        <dbReference type="Proteomes" id="UP000230002"/>
    </source>
</evidence>
<dbReference type="AlphaFoldDB" id="A0A2G8RP17"/>
<evidence type="ECO:0008006" key="4">
    <source>
        <dbReference type="Google" id="ProtNLM"/>
    </source>
</evidence>
<dbReference type="Proteomes" id="UP000230002">
    <property type="component" value="Unassembled WGS sequence"/>
</dbReference>
<accession>A0A2G8RP17</accession>
<feature type="compositionally biased region" description="Low complexity" evidence="1">
    <location>
        <begin position="141"/>
        <end position="176"/>
    </location>
</feature>
<organism evidence="2 3">
    <name type="scientific">Ganoderma sinense ZZ0214-1</name>
    <dbReference type="NCBI Taxonomy" id="1077348"/>
    <lineage>
        <taxon>Eukaryota</taxon>
        <taxon>Fungi</taxon>
        <taxon>Dikarya</taxon>
        <taxon>Basidiomycota</taxon>
        <taxon>Agaricomycotina</taxon>
        <taxon>Agaricomycetes</taxon>
        <taxon>Polyporales</taxon>
        <taxon>Polyporaceae</taxon>
        <taxon>Ganoderma</taxon>
    </lineage>
</organism>
<proteinExistence type="predicted"/>
<keyword evidence="3" id="KW-1185">Reference proteome</keyword>
<dbReference type="STRING" id="1077348.A0A2G8RP17"/>
<dbReference type="EMBL" id="AYKW01000068">
    <property type="protein sequence ID" value="PIL23246.1"/>
    <property type="molecule type" value="Genomic_DNA"/>
</dbReference>
<sequence>MPAITEGTVLVTGANGFVAGWIVKDLLEHGFTVRATVRSLDKADKLKGVLASAHGDRLQFVVVDDFTAVRSLSCRRSCRPTRSLTYDCTSRTARSTRPSRASTESCTPPLPSAPPPTTPTSSLFPPSGASPASSPPPTSPRRPSSASSSCPPSPPSSTRGGARPRTCGRTGTGTRPTSRRSRRKAVACRRWRSTRRARSSRSVRRGTLTPPRR</sequence>
<feature type="compositionally biased region" description="Low complexity" evidence="1">
    <location>
        <begin position="119"/>
        <end position="132"/>
    </location>
</feature>
<comment type="caution">
    <text evidence="2">The sequence shown here is derived from an EMBL/GenBank/DDBJ whole genome shotgun (WGS) entry which is preliminary data.</text>
</comment>
<dbReference type="SUPFAM" id="SSF51735">
    <property type="entry name" value="NAD(P)-binding Rossmann-fold domains"/>
    <property type="match status" value="1"/>
</dbReference>
<evidence type="ECO:0000313" key="2">
    <source>
        <dbReference type="EMBL" id="PIL23246.1"/>
    </source>
</evidence>
<name>A0A2G8RP17_9APHY</name>
<evidence type="ECO:0000256" key="1">
    <source>
        <dbReference type="SAM" id="MobiDB-lite"/>
    </source>
</evidence>
<dbReference type="InterPro" id="IPR036291">
    <property type="entry name" value="NAD(P)-bd_dom_sf"/>
</dbReference>
<feature type="compositionally biased region" description="Low complexity" evidence="1">
    <location>
        <begin position="89"/>
        <end position="103"/>
    </location>
</feature>